<dbReference type="InterPro" id="IPR023509">
    <property type="entry name" value="DTD-like_sf"/>
</dbReference>
<dbReference type="EMBL" id="AFZC02000001">
    <property type="protein sequence ID" value="EHL10407.1"/>
    <property type="molecule type" value="Genomic_DNA"/>
</dbReference>
<comment type="subunit">
    <text evidence="2">Homodimer.</text>
</comment>
<dbReference type="GO" id="GO:0043908">
    <property type="term" value="F:Ser(Gly)-tRNA(Ala) hydrolase activity"/>
    <property type="evidence" value="ECO:0007669"/>
    <property type="project" value="UniProtKB-UniRule"/>
</dbReference>
<comment type="caution">
    <text evidence="3">The sequence shown here is derived from an EMBL/GenBank/DDBJ whole genome shotgun (WGS) entry which is preliminary data.</text>
</comment>
<keyword evidence="4" id="KW-1185">Reference proteome</keyword>
<keyword evidence="2" id="KW-0820">tRNA-binding</keyword>
<reference evidence="3" key="2">
    <citation type="submission" date="2013-03" db="EMBL/GenBank/DDBJ databases">
        <title>The Genome Sequence of Oribacterium sp. ACB1.</title>
        <authorList>
            <consortium name="The Broad Institute Genomics Platform"/>
            <consortium name="The Broad Institute Genome Sequencing Center for Infectious Disease"/>
            <person name="Earl A."/>
            <person name="Ward D."/>
            <person name="Feldgarden M."/>
            <person name="Gevers D."/>
            <person name="Sizova M."/>
            <person name="Hazen A."/>
            <person name="Epstein S."/>
            <person name="Walker B."/>
            <person name="Young S."/>
            <person name="Zeng Q."/>
            <person name="Gargeya S."/>
            <person name="Fitzgerald M."/>
            <person name="Haas B."/>
            <person name="Abouelleil A."/>
            <person name="Allen A.W."/>
            <person name="Alvarado L."/>
            <person name="Arachchi H.M."/>
            <person name="Berlin A.M."/>
            <person name="Chapman S.B."/>
            <person name="Gainer-Dewar J."/>
            <person name="Goldberg J."/>
            <person name="Griggs A."/>
            <person name="Gujja S."/>
            <person name="Hansen M."/>
            <person name="Howarth C."/>
            <person name="Imamovic A."/>
            <person name="Ireland A."/>
            <person name="Larimer J."/>
            <person name="McCowan C."/>
            <person name="Murphy C."/>
            <person name="Pearson M."/>
            <person name="Poon T.W."/>
            <person name="Priest M."/>
            <person name="Roberts A."/>
            <person name="Saif S."/>
            <person name="Shea T."/>
            <person name="Sisk P."/>
            <person name="Sykes S."/>
            <person name="Wortman J."/>
            <person name="Nusbaum C."/>
            <person name="Birren B."/>
        </authorList>
    </citation>
    <scope>NUCLEOTIDE SEQUENCE [LARGE SCALE GENOMIC DNA]</scope>
    <source>
        <strain evidence="3">ACB1</strain>
    </source>
</reference>
<comment type="catalytic activity">
    <reaction evidence="2">
        <text>glycyl-tRNA(Ala) + H2O = tRNA(Ala) + glycine + H(+)</text>
        <dbReference type="Rhea" id="RHEA:53744"/>
        <dbReference type="Rhea" id="RHEA-COMP:9657"/>
        <dbReference type="Rhea" id="RHEA-COMP:13640"/>
        <dbReference type="ChEBI" id="CHEBI:15377"/>
        <dbReference type="ChEBI" id="CHEBI:15378"/>
        <dbReference type="ChEBI" id="CHEBI:57305"/>
        <dbReference type="ChEBI" id="CHEBI:78442"/>
        <dbReference type="ChEBI" id="CHEBI:78522"/>
    </reaction>
</comment>
<comment type="catalytic activity">
    <reaction evidence="2">
        <text>a D-aminoacyl-tRNA + H2O = a tRNA + a D-alpha-amino acid + H(+)</text>
        <dbReference type="Rhea" id="RHEA:13953"/>
        <dbReference type="Rhea" id="RHEA-COMP:10123"/>
        <dbReference type="Rhea" id="RHEA-COMP:10124"/>
        <dbReference type="ChEBI" id="CHEBI:15377"/>
        <dbReference type="ChEBI" id="CHEBI:15378"/>
        <dbReference type="ChEBI" id="CHEBI:59871"/>
        <dbReference type="ChEBI" id="CHEBI:78442"/>
        <dbReference type="ChEBI" id="CHEBI:79333"/>
        <dbReference type="EC" id="3.1.1.96"/>
    </reaction>
</comment>
<dbReference type="HAMAP" id="MF_00518">
    <property type="entry name" value="Deacylase_Dtd"/>
    <property type="match status" value="1"/>
</dbReference>
<evidence type="ECO:0000256" key="2">
    <source>
        <dbReference type="HAMAP-Rule" id="MF_00518"/>
    </source>
</evidence>
<evidence type="ECO:0000313" key="3">
    <source>
        <dbReference type="EMBL" id="EHL10407.1"/>
    </source>
</evidence>
<accession>G9WPX4</accession>
<dbReference type="FunFam" id="3.50.80.10:FF:000001">
    <property type="entry name" value="D-aminoacyl-tRNA deacylase"/>
    <property type="match status" value="1"/>
</dbReference>
<dbReference type="GO" id="GO:0005737">
    <property type="term" value="C:cytoplasm"/>
    <property type="evidence" value="ECO:0007669"/>
    <property type="project" value="UniProtKB-SubCell"/>
</dbReference>
<comment type="function">
    <text evidence="2">An aminoacyl-tRNA editing enzyme that deacylates mischarged D-aminoacyl-tRNAs. Also deacylates mischarged glycyl-tRNA(Ala), protecting cells against glycine mischarging by AlaRS. Acts via tRNA-based rather than protein-based catalysis; rejects L-amino acids rather than detecting D-amino acids in the active site. By recycling D-aminoacyl-tRNA to D-amino acids and free tRNA molecules, this enzyme counteracts the toxicity associated with the formation of D-aminoacyl-tRNA entities in vivo and helps enforce protein L-homochirality.</text>
</comment>
<dbReference type="EC" id="3.1.1.96" evidence="2"/>
<sequence>MRCLVQRVLSASVSVEGKTIGSIEKGYLVLLGVKNTDTEAVADKMLKKILDARLFEDENGKTNLSIRDISGSLLIVSQFTLYADTKKGNRPSFIQAGDPAHANALYEYFLKKAEEAGIHTEHGEFGADMKVSLINDGPFTIMYDSDAM</sequence>
<keyword evidence="2" id="KW-0378">Hydrolase</keyword>
<comment type="similarity">
    <text evidence="1 2">Belongs to the DTD family.</text>
</comment>
<keyword evidence="2" id="KW-0963">Cytoplasm</keyword>
<gene>
    <name evidence="2" type="primary">dtd</name>
    <name evidence="3" type="ORF">HMPREF9625_01407</name>
</gene>
<dbReference type="Gene3D" id="3.50.80.10">
    <property type="entry name" value="D-tyrosyl-tRNA(Tyr) deacylase"/>
    <property type="match status" value="1"/>
</dbReference>
<dbReference type="PATRIC" id="fig|796943.3.peg.1864"/>
<dbReference type="AlphaFoldDB" id="G9WPX4"/>
<keyword evidence="2" id="KW-0694">RNA-binding</keyword>
<dbReference type="CDD" id="cd00563">
    <property type="entry name" value="Dtyr_deacylase"/>
    <property type="match status" value="1"/>
</dbReference>
<evidence type="ECO:0000256" key="1">
    <source>
        <dbReference type="ARBA" id="ARBA00009673"/>
    </source>
</evidence>
<dbReference type="Proteomes" id="UP000018461">
    <property type="component" value="Unassembled WGS sequence"/>
</dbReference>
<comment type="domain">
    <text evidence="2">A Gly-cisPro motif from one monomer fits into the active site of the other monomer to allow specific chiral rejection of L-amino acids.</text>
</comment>
<dbReference type="SUPFAM" id="SSF69500">
    <property type="entry name" value="DTD-like"/>
    <property type="match status" value="1"/>
</dbReference>
<dbReference type="PANTHER" id="PTHR10472">
    <property type="entry name" value="D-TYROSYL-TRNA TYR DEACYLASE"/>
    <property type="match status" value="1"/>
</dbReference>
<name>G9WPX4_9FIRM</name>
<feature type="short sequence motif" description="Gly-cisPro motif, important for rejection of L-amino acids" evidence="2">
    <location>
        <begin position="137"/>
        <end position="138"/>
    </location>
</feature>
<dbReference type="GO" id="GO:0019478">
    <property type="term" value="P:D-amino acid catabolic process"/>
    <property type="evidence" value="ECO:0007669"/>
    <property type="project" value="UniProtKB-UniRule"/>
</dbReference>
<dbReference type="EC" id="3.1.1.-" evidence="2"/>
<dbReference type="PANTHER" id="PTHR10472:SF5">
    <property type="entry name" value="D-AMINOACYL-TRNA DEACYLASE 1"/>
    <property type="match status" value="1"/>
</dbReference>
<dbReference type="RefSeq" id="WP_009535253.1">
    <property type="nucleotide sequence ID" value="NZ_KE148312.1"/>
</dbReference>
<reference evidence="3" key="1">
    <citation type="submission" date="2011-08" db="EMBL/GenBank/DDBJ databases">
        <authorList>
            <consortium name="The Broad Institute Genome Sequencing Platform"/>
            <person name="Earl A."/>
            <person name="Ward D."/>
            <person name="Feldgarden M."/>
            <person name="Gevers D."/>
            <person name="Sizova M."/>
            <person name="Hazen A."/>
            <person name="Epstein S."/>
            <person name="Young S.K."/>
            <person name="Zeng Q."/>
            <person name="Gargeya S."/>
            <person name="Fitzgerald M."/>
            <person name="Haas B."/>
            <person name="Abouelleil A."/>
            <person name="Alvarado L."/>
            <person name="Arachchi H.M."/>
            <person name="Berlin A."/>
            <person name="Brown A."/>
            <person name="Chapman S.B."/>
            <person name="Chen Z."/>
            <person name="Dunbar C."/>
            <person name="Freedman E."/>
            <person name="Gearin G."/>
            <person name="Gellesch M."/>
            <person name="Goldberg J."/>
            <person name="Griggs A."/>
            <person name="Gujja S."/>
            <person name="Heiman D."/>
            <person name="Howarth C."/>
            <person name="Larson L."/>
            <person name="Lui A."/>
            <person name="MacDonald P.J.P."/>
            <person name="Montmayeur A."/>
            <person name="Murphy C."/>
            <person name="Neiman D."/>
            <person name="Pearson M."/>
            <person name="Priest M."/>
            <person name="Roberts A."/>
            <person name="Saif S."/>
            <person name="Shea T."/>
            <person name="Shenoy N."/>
            <person name="Sisk P."/>
            <person name="Stolte C."/>
            <person name="Sykes S."/>
            <person name="Wortman J."/>
            <person name="Nusbaum C."/>
            <person name="Birren B."/>
        </authorList>
    </citation>
    <scope>NUCLEOTIDE SEQUENCE</scope>
    <source>
        <strain evidence="3">ACB1</strain>
    </source>
</reference>
<dbReference type="Pfam" id="PF02580">
    <property type="entry name" value="Tyr_Deacylase"/>
    <property type="match status" value="1"/>
</dbReference>
<organism evidence="3 4">
    <name type="scientific">Oribacterium parvum ACB1</name>
    <dbReference type="NCBI Taxonomy" id="796943"/>
    <lineage>
        <taxon>Bacteria</taxon>
        <taxon>Bacillati</taxon>
        <taxon>Bacillota</taxon>
        <taxon>Clostridia</taxon>
        <taxon>Lachnospirales</taxon>
        <taxon>Lachnospiraceae</taxon>
        <taxon>Oribacterium</taxon>
    </lineage>
</organism>
<dbReference type="GO" id="GO:0051500">
    <property type="term" value="F:D-tyrosyl-tRNA(Tyr) deacylase activity"/>
    <property type="evidence" value="ECO:0007669"/>
    <property type="project" value="TreeGrafter"/>
</dbReference>
<comment type="subcellular location">
    <subcellularLocation>
        <location evidence="2">Cytoplasm</location>
    </subcellularLocation>
</comment>
<dbReference type="NCBIfam" id="TIGR00256">
    <property type="entry name" value="D-aminoacyl-tRNA deacylase"/>
    <property type="match status" value="1"/>
</dbReference>
<dbReference type="GO" id="GO:0106026">
    <property type="term" value="F:Gly-tRNA(Ala) deacylase activity"/>
    <property type="evidence" value="ECO:0007669"/>
    <property type="project" value="UniProtKB-UniRule"/>
</dbReference>
<protein>
    <recommendedName>
        <fullName evidence="2">D-aminoacyl-tRNA deacylase</fullName>
        <shortName evidence="2">DTD</shortName>
        <ecNumber evidence="2">3.1.1.96</ecNumber>
    </recommendedName>
    <alternativeName>
        <fullName evidence="2">Gly-tRNA(Ala) deacylase</fullName>
        <ecNumber evidence="2">3.1.1.-</ecNumber>
    </alternativeName>
</protein>
<evidence type="ECO:0000313" key="4">
    <source>
        <dbReference type="Proteomes" id="UP000018461"/>
    </source>
</evidence>
<proteinExistence type="inferred from homology"/>
<dbReference type="HOGENOM" id="CLU_076901_1_1_9"/>
<dbReference type="GO" id="GO:0000049">
    <property type="term" value="F:tRNA binding"/>
    <property type="evidence" value="ECO:0007669"/>
    <property type="project" value="UniProtKB-UniRule"/>
</dbReference>
<dbReference type="STRING" id="796943.HMPREF9625_01407"/>
<dbReference type="InterPro" id="IPR003732">
    <property type="entry name" value="Daa-tRNA_deacyls_DTD"/>
</dbReference>